<dbReference type="PANTHER" id="PTHR10302">
    <property type="entry name" value="SINGLE-STRANDED DNA-BINDING PROTEIN"/>
    <property type="match status" value="1"/>
</dbReference>
<dbReference type="InterPro" id="IPR000424">
    <property type="entry name" value="Primosome_PriB/ssb"/>
</dbReference>
<dbReference type="GO" id="GO:0006281">
    <property type="term" value="P:DNA repair"/>
    <property type="evidence" value="ECO:0007669"/>
    <property type="project" value="UniProtKB-UniRule"/>
</dbReference>
<comment type="subunit">
    <text evidence="2">Homotetramer.</text>
</comment>
<evidence type="ECO:0000256" key="4">
    <source>
        <dbReference type="SAM" id="MobiDB-lite"/>
    </source>
</evidence>
<dbReference type="Pfam" id="PF00436">
    <property type="entry name" value="SSB"/>
    <property type="match status" value="1"/>
</dbReference>
<dbReference type="SUPFAM" id="SSF50249">
    <property type="entry name" value="Nucleic acid-binding proteins"/>
    <property type="match status" value="1"/>
</dbReference>
<dbReference type="EMBL" id="JACSIT010000070">
    <property type="protein sequence ID" value="MBC6993683.1"/>
    <property type="molecule type" value="Genomic_DNA"/>
</dbReference>
<keyword evidence="6" id="KW-1185">Reference proteome</keyword>
<dbReference type="GO" id="GO:0006310">
    <property type="term" value="P:DNA recombination"/>
    <property type="evidence" value="ECO:0007669"/>
    <property type="project" value="UniProtKB-UniRule"/>
</dbReference>
<dbReference type="AlphaFoldDB" id="A0A923PGG8"/>
<dbReference type="HAMAP" id="MF_00984">
    <property type="entry name" value="SSB"/>
    <property type="match status" value="1"/>
</dbReference>
<dbReference type="Gene3D" id="2.40.50.140">
    <property type="entry name" value="Nucleic acid-binding proteins"/>
    <property type="match status" value="1"/>
</dbReference>
<dbReference type="PIRSF" id="PIRSF002070">
    <property type="entry name" value="SSB"/>
    <property type="match status" value="1"/>
</dbReference>
<comment type="caution">
    <text evidence="5">The sequence shown here is derived from an EMBL/GenBank/DDBJ whole genome shotgun (WGS) entry which is preliminary data.</text>
</comment>
<evidence type="ECO:0000313" key="6">
    <source>
        <dbReference type="Proteomes" id="UP000650081"/>
    </source>
</evidence>
<dbReference type="NCBIfam" id="TIGR00621">
    <property type="entry name" value="ssb"/>
    <property type="match status" value="1"/>
</dbReference>
<evidence type="ECO:0000313" key="5">
    <source>
        <dbReference type="EMBL" id="MBC6993683.1"/>
    </source>
</evidence>
<dbReference type="GO" id="GO:0003697">
    <property type="term" value="F:single-stranded DNA binding"/>
    <property type="evidence" value="ECO:0007669"/>
    <property type="project" value="UniProtKB-UniRule"/>
</dbReference>
<organism evidence="5 6">
    <name type="scientific">Neolewinella lacunae</name>
    <dbReference type="NCBI Taxonomy" id="1517758"/>
    <lineage>
        <taxon>Bacteria</taxon>
        <taxon>Pseudomonadati</taxon>
        <taxon>Bacteroidota</taxon>
        <taxon>Saprospiria</taxon>
        <taxon>Saprospirales</taxon>
        <taxon>Lewinellaceae</taxon>
        <taxon>Neolewinella</taxon>
    </lineage>
</organism>
<dbReference type="PANTHER" id="PTHR10302:SF0">
    <property type="entry name" value="SINGLE-STRANDED DNA-BINDING PROTEIN, MITOCHONDRIAL"/>
    <property type="match status" value="1"/>
</dbReference>
<keyword evidence="1 2" id="KW-0238">DNA-binding</keyword>
<dbReference type="RefSeq" id="WP_187465791.1">
    <property type="nucleotide sequence ID" value="NZ_JACSIT010000070.1"/>
</dbReference>
<gene>
    <name evidence="5" type="primary">ssb</name>
    <name evidence="5" type="ORF">H9S92_05900</name>
</gene>
<protein>
    <recommendedName>
        <fullName evidence="2 3">Single-stranded DNA-binding protein</fullName>
        <shortName evidence="2">SSB</shortName>
    </recommendedName>
</protein>
<keyword evidence="2" id="KW-0234">DNA repair</keyword>
<comment type="caution">
    <text evidence="2">Lacks conserved residue(s) required for the propagation of feature annotation.</text>
</comment>
<dbReference type="GO" id="GO:0006260">
    <property type="term" value="P:DNA replication"/>
    <property type="evidence" value="ECO:0007669"/>
    <property type="project" value="UniProtKB-UniRule"/>
</dbReference>
<evidence type="ECO:0000256" key="3">
    <source>
        <dbReference type="PIRNR" id="PIRNR002070"/>
    </source>
</evidence>
<evidence type="ECO:0000256" key="1">
    <source>
        <dbReference type="ARBA" id="ARBA00023125"/>
    </source>
</evidence>
<reference evidence="5" key="1">
    <citation type="submission" date="2020-08" db="EMBL/GenBank/DDBJ databases">
        <title>Lewinella bacteria from marine environments.</title>
        <authorList>
            <person name="Zhong Y."/>
        </authorList>
    </citation>
    <scope>NUCLEOTIDE SEQUENCE</scope>
    <source>
        <strain evidence="5">KCTC 42187</strain>
    </source>
</reference>
<dbReference type="CDD" id="cd04496">
    <property type="entry name" value="SSB_OBF"/>
    <property type="match status" value="1"/>
</dbReference>
<name>A0A923PGG8_9BACT</name>
<keyword evidence="2" id="KW-0227">DNA damage</keyword>
<accession>A0A923PGG8</accession>
<proteinExistence type="inferred from homology"/>
<keyword evidence="2" id="KW-0235">DNA replication</keyword>
<sequence length="156" mass="17410">MQVRNSITLIGNLGSAPKTTVLPSGTTVTDFSLATNEYYRDKDGNRQTRTEWHRIKAFGKTAEILSKYLDAGSQVGISGTLRYNKWTDKYEQPRTSAEIIVSDFTFLSPGKQSQDEPIEAYEESSQVAEPEPAKASTRKTKKAAPAKMELEEELPF</sequence>
<dbReference type="InterPro" id="IPR012340">
    <property type="entry name" value="NA-bd_OB-fold"/>
</dbReference>
<comment type="function">
    <text evidence="2">Plays an important role in DNA replication, recombination and repair. Binds to ssDNA and to an array of partner proteins to recruit them to their sites of action during DNA metabolism.</text>
</comment>
<dbReference type="PROSITE" id="PS50935">
    <property type="entry name" value="SSB"/>
    <property type="match status" value="1"/>
</dbReference>
<keyword evidence="2" id="KW-0233">DNA recombination</keyword>
<dbReference type="InterPro" id="IPR011344">
    <property type="entry name" value="ssDNA-bd"/>
</dbReference>
<evidence type="ECO:0000256" key="2">
    <source>
        <dbReference type="HAMAP-Rule" id="MF_00984"/>
    </source>
</evidence>
<dbReference type="Proteomes" id="UP000650081">
    <property type="component" value="Unassembled WGS sequence"/>
</dbReference>
<dbReference type="GO" id="GO:0009295">
    <property type="term" value="C:nucleoid"/>
    <property type="evidence" value="ECO:0007669"/>
    <property type="project" value="TreeGrafter"/>
</dbReference>
<feature type="short sequence motif" description="Important for interaction with partner proteins" evidence="2">
    <location>
        <begin position="151"/>
        <end position="156"/>
    </location>
</feature>
<feature type="region of interest" description="Disordered" evidence="4">
    <location>
        <begin position="108"/>
        <end position="156"/>
    </location>
</feature>